<name>A0A0A9BNJ6_ARUDO</name>
<reference evidence="1" key="2">
    <citation type="journal article" date="2015" name="Data Brief">
        <title>Shoot transcriptome of the giant reed, Arundo donax.</title>
        <authorList>
            <person name="Barrero R.A."/>
            <person name="Guerrero F.D."/>
            <person name="Moolhuijzen P."/>
            <person name="Goolsby J.A."/>
            <person name="Tidwell J."/>
            <person name="Bellgard S.E."/>
            <person name="Bellgard M.I."/>
        </authorList>
    </citation>
    <scope>NUCLEOTIDE SEQUENCE</scope>
    <source>
        <tissue evidence="1">Shoot tissue taken approximately 20 cm above the soil surface</tissue>
    </source>
</reference>
<proteinExistence type="predicted"/>
<organism evidence="1">
    <name type="scientific">Arundo donax</name>
    <name type="common">Giant reed</name>
    <name type="synonym">Donax arundinaceus</name>
    <dbReference type="NCBI Taxonomy" id="35708"/>
    <lineage>
        <taxon>Eukaryota</taxon>
        <taxon>Viridiplantae</taxon>
        <taxon>Streptophyta</taxon>
        <taxon>Embryophyta</taxon>
        <taxon>Tracheophyta</taxon>
        <taxon>Spermatophyta</taxon>
        <taxon>Magnoliopsida</taxon>
        <taxon>Liliopsida</taxon>
        <taxon>Poales</taxon>
        <taxon>Poaceae</taxon>
        <taxon>PACMAD clade</taxon>
        <taxon>Arundinoideae</taxon>
        <taxon>Arundineae</taxon>
        <taxon>Arundo</taxon>
    </lineage>
</organism>
<reference evidence="1" key="1">
    <citation type="submission" date="2014-09" db="EMBL/GenBank/DDBJ databases">
        <authorList>
            <person name="Magalhaes I.L.F."/>
            <person name="Oliveira U."/>
            <person name="Santos F.R."/>
            <person name="Vidigal T.H.D.A."/>
            <person name="Brescovit A.D."/>
            <person name="Santos A.J."/>
        </authorList>
    </citation>
    <scope>NUCLEOTIDE SEQUENCE</scope>
    <source>
        <tissue evidence="1">Shoot tissue taken approximately 20 cm above the soil surface</tissue>
    </source>
</reference>
<evidence type="ECO:0000313" key="1">
    <source>
        <dbReference type="EMBL" id="JAD62805.1"/>
    </source>
</evidence>
<protein>
    <submittedName>
        <fullName evidence="1">Uncharacterized protein</fullName>
    </submittedName>
</protein>
<dbReference type="EMBL" id="GBRH01235090">
    <property type="protein sequence ID" value="JAD62805.1"/>
    <property type="molecule type" value="Transcribed_RNA"/>
</dbReference>
<sequence>MMTRWYKNHIDDEPSG</sequence>
<accession>A0A0A9BNJ6</accession>
<dbReference type="AlphaFoldDB" id="A0A0A9BNJ6"/>